<dbReference type="PROSITE" id="PS50297">
    <property type="entry name" value="ANK_REP_REGION"/>
    <property type="match status" value="3"/>
</dbReference>
<dbReference type="KEGG" id="bor:COCMIDRAFT_36994"/>
<feature type="repeat" description="ANK" evidence="2">
    <location>
        <begin position="678"/>
        <end position="710"/>
    </location>
</feature>
<name>W6ZCR8_COCMI</name>
<feature type="repeat" description="ANK" evidence="2">
    <location>
        <begin position="581"/>
        <end position="610"/>
    </location>
</feature>
<dbReference type="SUPFAM" id="SSF48403">
    <property type="entry name" value="Ankyrin repeat"/>
    <property type="match status" value="2"/>
</dbReference>
<dbReference type="InterPro" id="IPR002110">
    <property type="entry name" value="Ankyrin_rpt"/>
</dbReference>
<dbReference type="InterPro" id="IPR054471">
    <property type="entry name" value="GPIID_WHD"/>
</dbReference>
<feature type="repeat" description="ANK" evidence="2">
    <location>
        <begin position="736"/>
        <end position="768"/>
    </location>
</feature>
<protein>
    <submittedName>
        <fullName evidence="5">Uncharacterized protein</fullName>
    </submittedName>
</protein>
<dbReference type="Gene3D" id="1.25.40.20">
    <property type="entry name" value="Ankyrin repeat-containing domain"/>
    <property type="match status" value="3"/>
</dbReference>
<dbReference type="STRING" id="930090.W6ZCR8"/>
<dbReference type="PANTHER" id="PTHR10039:SF16">
    <property type="entry name" value="GPI INOSITOL-DEACYLASE"/>
    <property type="match status" value="1"/>
</dbReference>
<keyword evidence="1" id="KW-0677">Repeat</keyword>
<evidence type="ECO:0000259" key="4">
    <source>
        <dbReference type="Pfam" id="PF24883"/>
    </source>
</evidence>
<dbReference type="Pfam" id="PF00023">
    <property type="entry name" value="Ank"/>
    <property type="match status" value="2"/>
</dbReference>
<dbReference type="AlphaFoldDB" id="W6ZCR8"/>
<evidence type="ECO:0000256" key="1">
    <source>
        <dbReference type="ARBA" id="ARBA00022737"/>
    </source>
</evidence>
<dbReference type="RefSeq" id="XP_007688234.1">
    <property type="nucleotide sequence ID" value="XM_007690044.1"/>
</dbReference>
<dbReference type="SMART" id="SM00248">
    <property type="entry name" value="ANK"/>
    <property type="match status" value="12"/>
</dbReference>
<keyword evidence="2" id="KW-0040">ANK repeat</keyword>
<dbReference type="Proteomes" id="UP000054032">
    <property type="component" value="Unassembled WGS sequence"/>
</dbReference>
<dbReference type="eggNOG" id="KOG4177">
    <property type="taxonomic scope" value="Eukaryota"/>
</dbReference>
<dbReference type="PANTHER" id="PTHR10039">
    <property type="entry name" value="AMELOGENIN"/>
    <property type="match status" value="1"/>
</dbReference>
<reference evidence="5 6" key="1">
    <citation type="journal article" date="2013" name="PLoS Genet.">
        <title>Comparative genome structure, secondary metabolite, and effector coding capacity across Cochliobolus pathogens.</title>
        <authorList>
            <person name="Condon B.J."/>
            <person name="Leng Y."/>
            <person name="Wu D."/>
            <person name="Bushley K.E."/>
            <person name="Ohm R.A."/>
            <person name="Otillar R."/>
            <person name="Martin J."/>
            <person name="Schackwitz W."/>
            <person name="Grimwood J."/>
            <person name="MohdZainudin N."/>
            <person name="Xue C."/>
            <person name="Wang R."/>
            <person name="Manning V.A."/>
            <person name="Dhillon B."/>
            <person name="Tu Z.J."/>
            <person name="Steffenson B.J."/>
            <person name="Salamov A."/>
            <person name="Sun H."/>
            <person name="Lowry S."/>
            <person name="LaButti K."/>
            <person name="Han J."/>
            <person name="Copeland A."/>
            <person name="Lindquist E."/>
            <person name="Barry K."/>
            <person name="Schmutz J."/>
            <person name="Baker S.E."/>
            <person name="Ciuffetti L.M."/>
            <person name="Grigoriev I.V."/>
            <person name="Zhong S."/>
            <person name="Turgeon B.G."/>
        </authorList>
    </citation>
    <scope>NUCLEOTIDE SEQUENCE [LARGE SCALE GENOMIC DNA]</scope>
    <source>
        <strain evidence="5 6">ATCC 44560</strain>
    </source>
</reference>
<feature type="repeat" description="ANK" evidence="2">
    <location>
        <begin position="880"/>
        <end position="912"/>
    </location>
</feature>
<dbReference type="Pfam" id="PF22939">
    <property type="entry name" value="WHD_GPIID"/>
    <property type="match status" value="1"/>
</dbReference>
<feature type="domain" description="Nephrocystin 3-like N-terminal" evidence="4">
    <location>
        <begin position="158"/>
        <end position="321"/>
    </location>
</feature>
<dbReference type="EMBL" id="KI963988">
    <property type="protein sequence ID" value="EUC45214.1"/>
    <property type="molecule type" value="Genomic_DNA"/>
</dbReference>
<dbReference type="HOGENOM" id="CLU_000288_34_14_1"/>
<dbReference type="InterPro" id="IPR036770">
    <property type="entry name" value="Ankyrin_rpt-contain_sf"/>
</dbReference>
<evidence type="ECO:0000259" key="3">
    <source>
        <dbReference type="Pfam" id="PF22939"/>
    </source>
</evidence>
<accession>W6ZCR8</accession>
<dbReference type="Pfam" id="PF12796">
    <property type="entry name" value="Ank_2"/>
    <property type="match status" value="2"/>
</dbReference>
<evidence type="ECO:0000256" key="2">
    <source>
        <dbReference type="PROSITE-ProRule" id="PRU00023"/>
    </source>
</evidence>
<dbReference type="InterPro" id="IPR056884">
    <property type="entry name" value="NPHP3-like_N"/>
</dbReference>
<dbReference type="SUPFAM" id="SSF52540">
    <property type="entry name" value="P-loop containing nucleoside triphosphate hydrolases"/>
    <property type="match status" value="1"/>
</dbReference>
<evidence type="ECO:0000313" key="5">
    <source>
        <dbReference type="EMBL" id="EUC45214.1"/>
    </source>
</evidence>
<dbReference type="GeneID" id="19123159"/>
<dbReference type="Pfam" id="PF24883">
    <property type="entry name" value="NPHP3_N"/>
    <property type="match status" value="1"/>
</dbReference>
<organism evidence="5 6">
    <name type="scientific">Bipolaris oryzae ATCC 44560</name>
    <dbReference type="NCBI Taxonomy" id="930090"/>
    <lineage>
        <taxon>Eukaryota</taxon>
        <taxon>Fungi</taxon>
        <taxon>Dikarya</taxon>
        <taxon>Ascomycota</taxon>
        <taxon>Pezizomycotina</taxon>
        <taxon>Dothideomycetes</taxon>
        <taxon>Pleosporomycetidae</taxon>
        <taxon>Pleosporales</taxon>
        <taxon>Pleosporineae</taxon>
        <taxon>Pleosporaceae</taxon>
        <taxon>Bipolaris</taxon>
    </lineage>
</organism>
<dbReference type="Gene3D" id="3.40.50.300">
    <property type="entry name" value="P-loop containing nucleotide triphosphate hydrolases"/>
    <property type="match status" value="1"/>
</dbReference>
<dbReference type="OrthoDB" id="1577640at2759"/>
<evidence type="ECO:0000313" key="6">
    <source>
        <dbReference type="Proteomes" id="UP000054032"/>
    </source>
</evidence>
<gene>
    <name evidence="5" type="ORF">COCMIDRAFT_36994</name>
</gene>
<proteinExistence type="predicted"/>
<dbReference type="PROSITE" id="PS50088">
    <property type="entry name" value="ANK_REPEAT"/>
    <property type="match status" value="4"/>
</dbReference>
<dbReference type="InterPro" id="IPR027417">
    <property type="entry name" value="P-loop_NTPase"/>
</dbReference>
<sequence length="1154" mass="129405">MFKWYRNASKCYVYLSDVSSTDCDSESVAFSESKWFTRGWTLQELLAPSCVQFFSKEGVLLGDKHSLAKEISRITKIPVEALQGYDLSKFTVEERMRWAEERKTTREEDQVYSLLGIFNIHMSILYGEDEKVSKTKEWLSAPDTSINYLEALKQRQHNTGQWLLDGARYETWKLESASCIWLYGIPGCGKTILISTILEDIFLYCDKHLGYALAFFYFDFNDIQKQDAERMLRSVVVQLLEESAEIPLSLDALFSSHNNGKRPPAFNSLLEVARDLIVQFPQVYIVLDALDECTQWSELMKMLETIASWKLPNLHLIMTSREEPDIKSALTDLVDSQNSICIQSDLVDRDIQLYIRQRLSNDKSLVKWKKDPALQQEIEIALMEGSRGMFRWAACQLDTLGKCLNRSKLRKALETLPSTLDKTYERVLESVSDEYAEYAIRILQWLAFSERPLTVEELAEVIAIDISRNPEFDRDEVLENPFDVLRICSSLITITDHRCYSARSVVVLAHYSVKEYLISDRIKRGHVALYSLQATACQGTMAAACLGYLNQFQKPELVTKQSLEGFKLARYCAEFWRICDTPLQVASAKGHEGVVKLLLNAGAEVNAKGYRYSNALVAALESGNECIAKILLEAGANVGPDDQYKGALHHAIQGPRCTPSLVSILLRFGAPVSAVDADNMTPLHYCAKHGLDTIATQLINAKASIDARARRRRLGVSTIESPNLGGAGLISTVSEIGLTPLHFAVMNLNVKMTKILLEHGADPNALSDDHETPLHLILRCAQLAHYTIRDIQKEKISKGHVTSGFARVEKDGMNTSPRKGTDMREEILNLLLENPRTSLNVKDYQGRSPLHCIEYSWAKSAAEVQTLLASGADPNCCNLRKQTPLHLASKAGNHASVKLLLEYSANVELTDDSGLNALHYAAQLGDDETMIAILKVKWDKALELVLSRDKIGRNVLHHLFIQGNWIRVSMLRFLLSQGADSVAVDDSGCTPLVTCLQSPFYTNPEICELLLKVEGNATFSDSKGRHLGHLYIQKLNANVQTLRLLHDSGVDLTKKDHGGKTILHTAAIEGSLTDKLLEYLVDVVGLGIADQDMHGRDALQYATERYERIEEEGEDMELLVRYGMGGISDAVHKNARLAVIRRMTDLMELGTKQE</sequence>
<feature type="domain" description="GPI inositol-deacylase winged helix" evidence="3">
    <location>
        <begin position="437"/>
        <end position="522"/>
    </location>
</feature>
<keyword evidence="6" id="KW-1185">Reference proteome</keyword>